<proteinExistence type="predicted"/>
<comment type="cofactor">
    <cofactor evidence="1">
        <name>[4Fe-4S] cluster</name>
        <dbReference type="ChEBI" id="CHEBI:49883"/>
    </cofactor>
</comment>
<keyword evidence="3" id="KW-0479">Metal-binding</keyword>
<keyword evidence="5" id="KW-0411">Iron-sulfur</keyword>
<evidence type="ECO:0000256" key="1">
    <source>
        <dbReference type="ARBA" id="ARBA00001966"/>
    </source>
</evidence>
<dbReference type="PANTHER" id="PTHR43409:SF7">
    <property type="entry name" value="BLL1977 PROTEIN"/>
    <property type="match status" value="1"/>
</dbReference>
<protein>
    <recommendedName>
        <fullName evidence="6">Radical SAM core domain-containing protein</fullName>
    </recommendedName>
</protein>
<dbReference type="InterPro" id="IPR006638">
    <property type="entry name" value="Elp3/MiaA/NifB-like_rSAM"/>
</dbReference>
<dbReference type="InterPro" id="IPR007197">
    <property type="entry name" value="rSAM"/>
</dbReference>
<dbReference type="GO" id="GO:0003824">
    <property type="term" value="F:catalytic activity"/>
    <property type="evidence" value="ECO:0007669"/>
    <property type="project" value="InterPro"/>
</dbReference>
<dbReference type="PROSITE" id="PS51918">
    <property type="entry name" value="RADICAL_SAM"/>
    <property type="match status" value="1"/>
</dbReference>
<evidence type="ECO:0000256" key="4">
    <source>
        <dbReference type="ARBA" id="ARBA00023004"/>
    </source>
</evidence>
<comment type="caution">
    <text evidence="7">The sequence shown here is derived from an EMBL/GenBank/DDBJ whole genome shotgun (WGS) entry which is preliminary data.</text>
</comment>
<reference evidence="7" key="1">
    <citation type="journal article" date="2015" name="Nature">
        <title>Complex archaea that bridge the gap between prokaryotes and eukaryotes.</title>
        <authorList>
            <person name="Spang A."/>
            <person name="Saw J.H."/>
            <person name="Jorgensen S.L."/>
            <person name="Zaremba-Niedzwiedzka K."/>
            <person name="Martijn J."/>
            <person name="Lind A.E."/>
            <person name="van Eijk R."/>
            <person name="Schleper C."/>
            <person name="Guy L."/>
            <person name="Ettema T.J."/>
        </authorList>
    </citation>
    <scope>NUCLEOTIDE SEQUENCE</scope>
</reference>
<dbReference type="Pfam" id="PF04055">
    <property type="entry name" value="Radical_SAM"/>
    <property type="match status" value="1"/>
</dbReference>
<dbReference type="SUPFAM" id="SSF102114">
    <property type="entry name" value="Radical SAM enzymes"/>
    <property type="match status" value="1"/>
</dbReference>
<dbReference type="InterPro" id="IPR058240">
    <property type="entry name" value="rSAM_sf"/>
</dbReference>
<dbReference type="CDD" id="cd01335">
    <property type="entry name" value="Radical_SAM"/>
    <property type="match status" value="1"/>
</dbReference>
<evidence type="ECO:0000256" key="3">
    <source>
        <dbReference type="ARBA" id="ARBA00022723"/>
    </source>
</evidence>
<evidence type="ECO:0000313" key="7">
    <source>
        <dbReference type="EMBL" id="KKK96118.1"/>
    </source>
</evidence>
<accession>A0A0F8ZQL7</accession>
<dbReference type="SFLD" id="SFLDS00029">
    <property type="entry name" value="Radical_SAM"/>
    <property type="match status" value="1"/>
</dbReference>
<gene>
    <name evidence="7" type="ORF">LCGC14_2665990</name>
</gene>
<dbReference type="Gene3D" id="3.20.20.70">
    <property type="entry name" value="Aldolase class I"/>
    <property type="match status" value="1"/>
</dbReference>
<evidence type="ECO:0000259" key="6">
    <source>
        <dbReference type="PROSITE" id="PS51918"/>
    </source>
</evidence>
<evidence type="ECO:0000256" key="5">
    <source>
        <dbReference type="ARBA" id="ARBA00023014"/>
    </source>
</evidence>
<dbReference type="InterPro" id="IPR013785">
    <property type="entry name" value="Aldolase_TIM"/>
</dbReference>
<evidence type="ECO:0000256" key="2">
    <source>
        <dbReference type="ARBA" id="ARBA00022691"/>
    </source>
</evidence>
<name>A0A0F8ZQL7_9ZZZZ</name>
<dbReference type="EMBL" id="LAZR01046617">
    <property type="protein sequence ID" value="KKK96118.1"/>
    <property type="molecule type" value="Genomic_DNA"/>
</dbReference>
<feature type="domain" description="Radical SAM core" evidence="6">
    <location>
        <begin position="50"/>
        <end position="293"/>
    </location>
</feature>
<dbReference type="SMART" id="SM00729">
    <property type="entry name" value="Elp3"/>
    <property type="match status" value="1"/>
</dbReference>
<dbReference type="GO" id="GO:0051536">
    <property type="term" value="F:iron-sulfur cluster binding"/>
    <property type="evidence" value="ECO:0007669"/>
    <property type="project" value="UniProtKB-KW"/>
</dbReference>
<sequence length="402" mass="44727">MAEELVDTGIQRLLGDLDELPDPVLGYQLLEPPSRRATLASQALSAAGVHKYSPIGSLVLTLGCKFVCPYCPIPAYNQRQYRTKSGERIAEEIEQLYREYHIRFFLGADDNFFNDRERTLDIAETLARKVDAGSRPHSKIRWGTEATIHDTLKMKDHLPLIRKAGLWGVWLGVEDMSGALVRKGQDADKTLEAFGLLRENGIFPIPMMMHHDSQPLYTLKGQSGLLNQVRLLRKAGAISMQVMMLTPSPGSKLYVETYTSGLAYQSVGDIPIEPYIGDGNHIVASRDPYPWRKQFNILIAYLYFYNPLRFGIALLRPKGKTHSADADARHLKVVGNTLVRSTNENQVSILPRASDPMTEADWGGGFFAGDVSHDITELGEAGGLSYIAADNAFFEWDLVGEA</sequence>
<keyword evidence="4" id="KW-0408">Iron</keyword>
<dbReference type="PANTHER" id="PTHR43409">
    <property type="entry name" value="ANAEROBIC MAGNESIUM-PROTOPORPHYRIN IX MONOMETHYL ESTER CYCLASE-RELATED"/>
    <property type="match status" value="1"/>
</dbReference>
<dbReference type="GO" id="GO:0046872">
    <property type="term" value="F:metal ion binding"/>
    <property type="evidence" value="ECO:0007669"/>
    <property type="project" value="UniProtKB-KW"/>
</dbReference>
<dbReference type="InterPro" id="IPR051198">
    <property type="entry name" value="BchE-like"/>
</dbReference>
<keyword evidence="2" id="KW-0949">S-adenosyl-L-methionine</keyword>
<dbReference type="SFLD" id="SFLDG01082">
    <property type="entry name" value="B12-binding_domain_containing"/>
    <property type="match status" value="1"/>
</dbReference>
<dbReference type="AlphaFoldDB" id="A0A0F8ZQL7"/>
<organism evidence="7">
    <name type="scientific">marine sediment metagenome</name>
    <dbReference type="NCBI Taxonomy" id="412755"/>
    <lineage>
        <taxon>unclassified sequences</taxon>
        <taxon>metagenomes</taxon>
        <taxon>ecological metagenomes</taxon>
    </lineage>
</organism>
<feature type="non-terminal residue" evidence="7">
    <location>
        <position position="402"/>
    </location>
</feature>